<keyword evidence="1" id="KW-1133">Transmembrane helix</keyword>
<proteinExistence type="predicted"/>
<feature type="transmembrane region" description="Helical" evidence="1">
    <location>
        <begin position="78"/>
        <end position="94"/>
    </location>
</feature>
<sequence>MKKLLPVFILGVLLILGSLGKNSVSFLLAQLSLISVLFFWTLFTREAKSPPGFILYLIFLGIVVWKFISGSRDGGADYLYLFAGGGLLWFSAFNQKEKWGGYLEKLILVFGLAMAALYVLWLIFSPGLILPQSLFTFSSAFKNHNHIGDLWAIVLLVVARKLVAKGGLYYWLLAVLGLILMYLSFSRSAVVAFLAGAIYLFGNIDYLKRNKYIFTFLSLGITAVFLLTSINKSIFFSRPYFTQAISGLSKYPSGVGMGNFKLVSSRFDVGTFSSIVHNLVLEVMVGLGWIGVVFVVWLGNVLWQGVVGAKNRIAYAVFLGLTVNFLFDSTYLIPSMVWLWFLSLGLSRGQHNLR</sequence>
<keyword evidence="1" id="KW-0472">Membrane</keyword>
<evidence type="ECO:0008006" key="4">
    <source>
        <dbReference type="Google" id="ProtNLM"/>
    </source>
</evidence>
<feature type="transmembrane region" description="Helical" evidence="1">
    <location>
        <begin position="315"/>
        <end position="341"/>
    </location>
</feature>
<reference evidence="2 3" key="1">
    <citation type="journal article" date="2016" name="Nat. Commun.">
        <title>Thousands of microbial genomes shed light on interconnected biogeochemical processes in an aquifer system.</title>
        <authorList>
            <person name="Anantharaman K."/>
            <person name="Brown C.T."/>
            <person name="Hug L.A."/>
            <person name="Sharon I."/>
            <person name="Castelle C.J."/>
            <person name="Probst A.J."/>
            <person name="Thomas B.C."/>
            <person name="Singh A."/>
            <person name="Wilkins M.J."/>
            <person name="Karaoz U."/>
            <person name="Brodie E.L."/>
            <person name="Williams K.H."/>
            <person name="Hubbard S.S."/>
            <person name="Banfield J.F."/>
        </authorList>
    </citation>
    <scope>NUCLEOTIDE SEQUENCE [LARGE SCALE GENOMIC DNA]</scope>
</reference>
<evidence type="ECO:0000313" key="2">
    <source>
        <dbReference type="EMBL" id="OGM09911.1"/>
    </source>
</evidence>
<feature type="transmembrane region" description="Helical" evidence="1">
    <location>
        <begin position="106"/>
        <end position="124"/>
    </location>
</feature>
<protein>
    <recommendedName>
        <fullName evidence="4">O-antigen polymerase</fullName>
    </recommendedName>
</protein>
<organism evidence="2 3">
    <name type="scientific">Candidatus Woesebacteria bacterium RBG_13_46_13</name>
    <dbReference type="NCBI Taxonomy" id="1802479"/>
    <lineage>
        <taxon>Bacteria</taxon>
        <taxon>Candidatus Woeseibacteriota</taxon>
    </lineage>
</organism>
<dbReference type="PANTHER" id="PTHR37422:SF13">
    <property type="entry name" value="LIPOPOLYSACCHARIDE BIOSYNTHESIS PROTEIN PA4999-RELATED"/>
    <property type="match status" value="1"/>
</dbReference>
<name>A0A1F7X4K5_9BACT</name>
<dbReference type="AlphaFoldDB" id="A0A1F7X4K5"/>
<accession>A0A1F7X4K5</accession>
<keyword evidence="1" id="KW-0812">Transmembrane</keyword>
<feature type="transmembrane region" description="Helical" evidence="1">
    <location>
        <begin position="53"/>
        <end position="72"/>
    </location>
</feature>
<feature type="transmembrane region" description="Helical" evidence="1">
    <location>
        <begin position="283"/>
        <end position="303"/>
    </location>
</feature>
<comment type="caution">
    <text evidence="2">The sequence shown here is derived from an EMBL/GenBank/DDBJ whole genome shotgun (WGS) entry which is preliminary data.</text>
</comment>
<dbReference type="EMBL" id="MGFR01000002">
    <property type="protein sequence ID" value="OGM09911.1"/>
    <property type="molecule type" value="Genomic_DNA"/>
</dbReference>
<gene>
    <name evidence="2" type="ORF">A2Y68_00590</name>
</gene>
<dbReference type="PANTHER" id="PTHR37422">
    <property type="entry name" value="TEICHURONIC ACID BIOSYNTHESIS PROTEIN TUAE"/>
    <property type="match status" value="1"/>
</dbReference>
<feature type="transmembrane region" description="Helical" evidence="1">
    <location>
        <begin position="213"/>
        <end position="230"/>
    </location>
</feature>
<feature type="transmembrane region" description="Helical" evidence="1">
    <location>
        <begin position="168"/>
        <end position="201"/>
    </location>
</feature>
<dbReference type="InterPro" id="IPR051533">
    <property type="entry name" value="WaaL-like"/>
</dbReference>
<dbReference type="Proteomes" id="UP000176778">
    <property type="component" value="Unassembled WGS sequence"/>
</dbReference>
<evidence type="ECO:0000256" key="1">
    <source>
        <dbReference type="SAM" id="Phobius"/>
    </source>
</evidence>
<evidence type="ECO:0000313" key="3">
    <source>
        <dbReference type="Proteomes" id="UP000176778"/>
    </source>
</evidence>